<accession>A0ABT3G0E5</accession>
<gene>
    <name evidence="2" type="ORF">OJ996_06905</name>
</gene>
<dbReference type="InterPro" id="IPR029068">
    <property type="entry name" value="Glyas_Bleomycin-R_OHBP_Dase"/>
</dbReference>
<sequence length="129" mass="14499">MELPARGYSYLFGHMRVEKVKYVLWAADWRRCLAFYRDLFGGVISFESEVWSEIVVAGATIGVHGGGEGKRTWTGLSFQLDDLRTGIARLAECGGALTSEPNDTQEDPLHLAMCIDPEGNEFMMTQRRH</sequence>
<dbReference type="Proteomes" id="UP001165653">
    <property type="component" value="Unassembled WGS sequence"/>
</dbReference>
<dbReference type="InterPro" id="IPR041581">
    <property type="entry name" value="Glyoxalase_6"/>
</dbReference>
<keyword evidence="3" id="KW-1185">Reference proteome</keyword>
<reference evidence="2" key="1">
    <citation type="submission" date="2022-10" db="EMBL/GenBank/DDBJ databases">
        <title>Luteolibacter sp. GHJ8, whole genome shotgun sequencing project.</title>
        <authorList>
            <person name="Zhao G."/>
            <person name="Shen L."/>
        </authorList>
    </citation>
    <scope>NUCLEOTIDE SEQUENCE</scope>
    <source>
        <strain evidence="2">GHJ8</strain>
    </source>
</reference>
<protein>
    <submittedName>
        <fullName evidence="2">Glyoxalase</fullName>
    </submittedName>
</protein>
<dbReference type="Gene3D" id="3.10.180.10">
    <property type="entry name" value="2,3-Dihydroxybiphenyl 1,2-Dioxygenase, domain 1"/>
    <property type="match status" value="1"/>
</dbReference>
<evidence type="ECO:0000313" key="2">
    <source>
        <dbReference type="EMBL" id="MCW1913293.1"/>
    </source>
</evidence>
<proteinExistence type="predicted"/>
<name>A0ABT3G0E5_9BACT</name>
<feature type="domain" description="VOC" evidence="1">
    <location>
        <begin position="16"/>
        <end position="127"/>
    </location>
</feature>
<comment type="caution">
    <text evidence="2">The sequence shown here is derived from an EMBL/GenBank/DDBJ whole genome shotgun (WGS) entry which is preliminary data.</text>
</comment>
<dbReference type="SUPFAM" id="SSF54593">
    <property type="entry name" value="Glyoxalase/Bleomycin resistance protein/Dihydroxybiphenyl dioxygenase"/>
    <property type="match status" value="1"/>
</dbReference>
<evidence type="ECO:0000259" key="1">
    <source>
        <dbReference type="PROSITE" id="PS51819"/>
    </source>
</evidence>
<dbReference type="RefSeq" id="WP_264512598.1">
    <property type="nucleotide sequence ID" value="NZ_JAPDDR010000003.1"/>
</dbReference>
<organism evidence="2 3">
    <name type="scientific">Luteolibacter rhizosphaerae</name>
    <dbReference type="NCBI Taxonomy" id="2989719"/>
    <lineage>
        <taxon>Bacteria</taxon>
        <taxon>Pseudomonadati</taxon>
        <taxon>Verrucomicrobiota</taxon>
        <taxon>Verrucomicrobiia</taxon>
        <taxon>Verrucomicrobiales</taxon>
        <taxon>Verrucomicrobiaceae</taxon>
        <taxon>Luteolibacter</taxon>
    </lineage>
</organism>
<evidence type="ECO:0000313" key="3">
    <source>
        <dbReference type="Proteomes" id="UP001165653"/>
    </source>
</evidence>
<dbReference type="EMBL" id="JAPDDR010000003">
    <property type="protein sequence ID" value="MCW1913293.1"/>
    <property type="molecule type" value="Genomic_DNA"/>
</dbReference>
<dbReference type="Pfam" id="PF18029">
    <property type="entry name" value="Glyoxalase_6"/>
    <property type="match status" value="1"/>
</dbReference>
<dbReference type="PROSITE" id="PS51819">
    <property type="entry name" value="VOC"/>
    <property type="match status" value="1"/>
</dbReference>
<dbReference type="InterPro" id="IPR037523">
    <property type="entry name" value="VOC_core"/>
</dbReference>